<dbReference type="SUPFAM" id="SSF57667">
    <property type="entry name" value="beta-beta-alpha zinc fingers"/>
    <property type="match status" value="1"/>
</dbReference>
<evidence type="ECO:0000256" key="2">
    <source>
        <dbReference type="SAM" id="MobiDB-lite"/>
    </source>
</evidence>
<dbReference type="InterPro" id="IPR036236">
    <property type="entry name" value="Znf_C2H2_sf"/>
</dbReference>
<accession>A0A2A6CZS9</accession>
<dbReference type="AlphaFoldDB" id="A0A2A6CZS9"/>
<dbReference type="EnsemblMetazoa" id="PPA27332.1">
    <property type="protein sequence ID" value="PPA27332.1"/>
    <property type="gene ID" value="WBGene00116886"/>
</dbReference>
<organism evidence="3 4">
    <name type="scientific">Pristionchus pacificus</name>
    <name type="common">Parasitic nematode worm</name>
    <dbReference type="NCBI Taxonomy" id="54126"/>
    <lineage>
        <taxon>Eukaryota</taxon>
        <taxon>Metazoa</taxon>
        <taxon>Ecdysozoa</taxon>
        <taxon>Nematoda</taxon>
        <taxon>Chromadorea</taxon>
        <taxon>Rhabditida</taxon>
        <taxon>Rhabditina</taxon>
        <taxon>Diplogasteromorpha</taxon>
        <taxon>Diplogasteroidea</taxon>
        <taxon>Neodiplogasteridae</taxon>
        <taxon>Pristionchus</taxon>
    </lineage>
</organism>
<feature type="compositionally biased region" description="Basic residues" evidence="2">
    <location>
        <begin position="26"/>
        <end position="38"/>
    </location>
</feature>
<reference evidence="3" key="2">
    <citation type="submission" date="2022-06" db="UniProtKB">
        <authorList>
            <consortium name="EnsemblMetazoa"/>
        </authorList>
    </citation>
    <scope>IDENTIFICATION</scope>
    <source>
        <strain evidence="3">PS312</strain>
    </source>
</reference>
<dbReference type="Proteomes" id="UP000005239">
    <property type="component" value="Unassembled WGS sequence"/>
</dbReference>
<gene>
    <name evidence="3" type="primary">WBGene00116886</name>
</gene>
<dbReference type="GO" id="GO:0005634">
    <property type="term" value="C:nucleus"/>
    <property type="evidence" value="ECO:0000318"/>
    <property type="project" value="GO_Central"/>
</dbReference>
<evidence type="ECO:0000313" key="3">
    <source>
        <dbReference type="EnsemblMetazoa" id="PPA27332.1"/>
    </source>
</evidence>
<dbReference type="InterPro" id="IPR013087">
    <property type="entry name" value="Znf_C2H2_type"/>
</dbReference>
<dbReference type="SMART" id="SM00355">
    <property type="entry name" value="ZnF_C2H2"/>
    <property type="match status" value="5"/>
</dbReference>
<evidence type="ECO:0000256" key="1">
    <source>
        <dbReference type="SAM" id="Coils"/>
    </source>
</evidence>
<reference evidence="4" key="1">
    <citation type="journal article" date="2008" name="Nat. Genet.">
        <title>The Pristionchus pacificus genome provides a unique perspective on nematode lifestyle and parasitism.</title>
        <authorList>
            <person name="Dieterich C."/>
            <person name="Clifton S.W."/>
            <person name="Schuster L.N."/>
            <person name="Chinwalla A."/>
            <person name="Delehaunty K."/>
            <person name="Dinkelacker I."/>
            <person name="Fulton L."/>
            <person name="Fulton R."/>
            <person name="Godfrey J."/>
            <person name="Minx P."/>
            <person name="Mitreva M."/>
            <person name="Roeseler W."/>
            <person name="Tian H."/>
            <person name="Witte H."/>
            <person name="Yang S.P."/>
            <person name="Wilson R.K."/>
            <person name="Sommer R.J."/>
        </authorList>
    </citation>
    <scope>NUCLEOTIDE SEQUENCE [LARGE SCALE GENOMIC DNA]</scope>
    <source>
        <strain evidence="4">PS312</strain>
    </source>
</reference>
<accession>A0A8R1UGE8</accession>
<keyword evidence="4" id="KW-1185">Reference proteome</keyword>
<sequence>MSSCFGSIISKKVKSKSSKSAPIKPAAKKKKDTRKSAKNKANPIPNFPDATLIRCVDVGADQYEAVLHSFNSHCVPDHVLDTFSPDFARWKAEDEARLSMGRRLFSQLTSEEKGSLRPHIDFIEDINSKLEKEIELGNEDDGRTRSSLVNAMNAIGGIEKAREFLIFDAAKKLKDRLEKHCREAEGKLVCNQCEVACKNHIHFIIHISTLGHRMKVVSMERHGPFEEKVVLDKYRHADFTSDVEFQIRSSETDDKAPFTTLYNLMRQNGHSNPFRNEREDLEKLLAEREKELQELSKIVEKKAQMEERLNEIEKKIDEMNKMKENGKTAVNVDTDPFVLSMQKMSIKDEEQPLPSCEQCELVFSSLKQLLLHFNRSSCRPTEKTGNAQDIERWKKEDEQRLAAGQRIFKKKASDEIGLARPQIEFVEELHSRIAKKMIFEFGDDGKDIARVWMKSEEAKKMNDRFAKHLKDANGNLVCTRCKVACRSDAHFVIHLSTYDHRLKVKGTPMELLSLLVGFFHRKEYLELPDQRELYEDMDMDGTVTVSAPPEAVSVSEESMEFDAEKGAAMKLFLIGDWSRRSSMFCMFCGIMFSSYKQLLLHNSSEEHEERMGTIEKETINDKLFDQEMQKWRWEDRVKLSAGKRLFDSMSEDEKKNACPTDEIHEDMGNTIQEAAKILEVDQGLYGYVKVADYLLSEVGIRMMRELEKHLNKATIRKFVCRPCKVAFDDRDKYFVHCQMTKHLNLTRPLPEKYTSALIAMHKKELYFK</sequence>
<feature type="region of interest" description="Disordered" evidence="2">
    <location>
        <begin position="1"/>
        <end position="43"/>
    </location>
</feature>
<evidence type="ECO:0000313" key="4">
    <source>
        <dbReference type="Proteomes" id="UP000005239"/>
    </source>
</evidence>
<keyword evidence="1" id="KW-0175">Coiled coil</keyword>
<name>A0A2A6CZS9_PRIPA</name>
<feature type="coiled-coil region" evidence="1">
    <location>
        <begin position="274"/>
        <end position="329"/>
    </location>
</feature>
<dbReference type="PROSITE" id="PS00028">
    <property type="entry name" value="ZINC_FINGER_C2H2_1"/>
    <property type="match status" value="2"/>
</dbReference>
<dbReference type="GO" id="GO:0045944">
    <property type="term" value="P:positive regulation of transcription by RNA polymerase II"/>
    <property type="evidence" value="ECO:0000318"/>
    <property type="project" value="GO_Central"/>
</dbReference>
<protein>
    <submittedName>
        <fullName evidence="3">Uncharacterized protein</fullName>
    </submittedName>
</protein>
<proteinExistence type="predicted"/>